<evidence type="ECO:0000256" key="1">
    <source>
        <dbReference type="SAM" id="MobiDB-lite"/>
    </source>
</evidence>
<accession>A0ABR3Q8P3</accession>
<feature type="region of interest" description="Disordered" evidence="1">
    <location>
        <begin position="231"/>
        <end position="270"/>
    </location>
</feature>
<feature type="region of interest" description="Disordered" evidence="1">
    <location>
        <begin position="1"/>
        <end position="38"/>
    </location>
</feature>
<evidence type="ECO:0000313" key="3">
    <source>
        <dbReference type="Proteomes" id="UP001565368"/>
    </source>
</evidence>
<reference evidence="2 3" key="1">
    <citation type="submission" date="2023-08" db="EMBL/GenBank/DDBJ databases">
        <title>Annotated Genome Sequence of Vanrija albida AlHP1.</title>
        <authorList>
            <person name="Herzog R."/>
        </authorList>
    </citation>
    <scope>NUCLEOTIDE SEQUENCE [LARGE SCALE GENOMIC DNA]</scope>
    <source>
        <strain evidence="2 3">AlHP1</strain>
    </source>
</reference>
<feature type="compositionally biased region" description="Basic and acidic residues" evidence="1">
    <location>
        <begin position="234"/>
        <end position="252"/>
    </location>
</feature>
<dbReference type="GeneID" id="95982703"/>
<comment type="caution">
    <text evidence="2">The sequence shown here is derived from an EMBL/GenBank/DDBJ whole genome shotgun (WGS) entry which is preliminary data.</text>
</comment>
<organism evidence="2 3">
    <name type="scientific">Vanrija albida</name>
    <dbReference type="NCBI Taxonomy" id="181172"/>
    <lineage>
        <taxon>Eukaryota</taxon>
        <taxon>Fungi</taxon>
        <taxon>Dikarya</taxon>
        <taxon>Basidiomycota</taxon>
        <taxon>Agaricomycotina</taxon>
        <taxon>Tremellomycetes</taxon>
        <taxon>Trichosporonales</taxon>
        <taxon>Trichosporonaceae</taxon>
        <taxon>Vanrija</taxon>
    </lineage>
</organism>
<gene>
    <name evidence="2" type="ORF">Q8F55_001660</name>
</gene>
<name>A0ABR3Q8P3_9TREE</name>
<keyword evidence="3" id="KW-1185">Reference proteome</keyword>
<dbReference type="EMBL" id="JBBXJM010000002">
    <property type="protein sequence ID" value="KAL1410718.1"/>
    <property type="molecule type" value="Genomic_DNA"/>
</dbReference>
<feature type="compositionally biased region" description="Polar residues" evidence="1">
    <location>
        <begin position="26"/>
        <end position="38"/>
    </location>
</feature>
<evidence type="ECO:0000313" key="2">
    <source>
        <dbReference type="EMBL" id="KAL1410718.1"/>
    </source>
</evidence>
<protein>
    <recommendedName>
        <fullName evidence="4">Opioid growth factor receptor (OGFr) conserved domain-containing protein</fullName>
    </recommendedName>
</protein>
<dbReference type="RefSeq" id="XP_069210662.1">
    <property type="nucleotide sequence ID" value="XM_069350276.1"/>
</dbReference>
<proteinExistence type="predicted"/>
<dbReference type="Proteomes" id="UP001565368">
    <property type="component" value="Unassembled WGS sequence"/>
</dbReference>
<evidence type="ECO:0008006" key="4">
    <source>
        <dbReference type="Google" id="ProtNLM"/>
    </source>
</evidence>
<sequence length="270" mass="29979">MATEDDKRSTATSPAQAPKPEVAYTPSPSSSMIATHASSATSSPFDTSKYFSVHPPNLETSGFLIFPRTWSGIETGPQLAQHLAGPDLPSSSAWRWGSREREFERLVTSRAWKRGAPTPPVADAYYLPWIDRDVRRERLPIIARALHASYFKDRKQQRELAALSWIYGRALGWGEYATVKQLCKPLYDYAVQRAKAVGMVAHLLTVRGVVVGSDCAHMMREWDRVHAGLEASNDEERGSANDDGNESRDAPGSKRTLPADNAPTKKRRIV</sequence>